<dbReference type="EMBL" id="JBBIAA010000004">
    <property type="protein sequence ID" value="MEJ5944877.1"/>
    <property type="molecule type" value="Genomic_DNA"/>
</dbReference>
<reference evidence="1 2" key="1">
    <citation type="journal article" date="2017" name="Int. J. Syst. Evol. Microbiol.">
        <title>Pseudokineococcus basanitobsidens sp. nov., isolated from volcanic rock.</title>
        <authorList>
            <person name="Lee D.W."/>
            <person name="Park M.Y."/>
            <person name="Kim J.J."/>
            <person name="Kim B.S."/>
        </authorList>
    </citation>
    <scope>NUCLEOTIDE SEQUENCE [LARGE SCALE GENOMIC DNA]</scope>
    <source>
        <strain evidence="1 2">DSM 103726</strain>
    </source>
</reference>
<comment type="caution">
    <text evidence="1">The sequence shown here is derived from an EMBL/GenBank/DDBJ whole genome shotgun (WGS) entry which is preliminary data.</text>
</comment>
<evidence type="ECO:0000313" key="2">
    <source>
        <dbReference type="Proteomes" id="UP001387100"/>
    </source>
</evidence>
<dbReference type="InterPro" id="IPR009078">
    <property type="entry name" value="Ferritin-like_SF"/>
</dbReference>
<gene>
    <name evidence="1" type="ORF">WDZ17_06155</name>
</gene>
<evidence type="ECO:0000313" key="1">
    <source>
        <dbReference type="EMBL" id="MEJ5944877.1"/>
    </source>
</evidence>
<dbReference type="RefSeq" id="WP_339574259.1">
    <property type="nucleotide sequence ID" value="NZ_JBBIAA010000004.1"/>
</dbReference>
<keyword evidence="2" id="KW-1185">Reference proteome</keyword>
<sequence>MARATVTPEQLRAHVLQLGEKHPPISLDSVDRTVHDPRGVRETFGPVIGYLSRVELEVDRNVLELLTLLPEVDATDRIFFADVWQPQEIQHGLILDRLQQDLGMPAAEPNTTVISPKIRLLGALSHLRPVQEVARLLYYLTGAATERSAVLAYNRLSEGLERMDERAVARTVVAPIKQQEPGHFAYYRLAATQMMQSGALRPWQLRLARVLRRQSFALVGVNRPGQDADYGRVVSTLGIDDDLEGFARDISRVERELLWAGQKGMEVPGYVLAALKDAVAAYRERHPAGAGGLTTA</sequence>
<accession>A0ABU8RII2</accession>
<proteinExistence type="predicted"/>
<dbReference type="Gene3D" id="1.10.620.20">
    <property type="entry name" value="Ribonucleotide Reductase, subunit A"/>
    <property type="match status" value="1"/>
</dbReference>
<name>A0ABU8RII2_9ACTN</name>
<protein>
    <submittedName>
        <fullName evidence="1">GTP-binding protein LepA</fullName>
    </submittedName>
</protein>
<dbReference type="InterPro" id="IPR012348">
    <property type="entry name" value="RNR-like"/>
</dbReference>
<dbReference type="SUPFAM" id="SSF47240">
    <property type="entry name" value="Ferritin-like"/>
    <property type="match status" value="1"/>
</dbReference>
<dbReference type="Proteomes" id="UP001387100">
    <property type="component" value="Unassembled WGS sequence"/>
</dbReference>
<organism evidence="1 2">
    <name type="scientific">Pseudokineococcus basanitobsidens</name>
    <dbReference type="NCBI Taxonomy" id="1926649"/>
    <lineage>
        <taxon>Bacteria</taxon>
        <taxon>Bacillati</taxon>
        <taxon>Actinomycetota</taxon>
        <taxon>Actinomycetes</taxon>
        <taxon>Kineosporiales</taxon>
        <taxon>Kineosporiaceae</taxon>
        <taxon>Pseudokineococcus</taxon>
    </lineage>
</organism>